<comment type="caution">
    <text evidence="1">The sequence shown here is derived from an EMBL/GenBank/DDBJ whole genome shotgun (WGS) entry which is preliminary data.</text>
</comment>
<dbReference type="OrthoDB" id="10442055at2759"/>
<evidence type="ECO:0000313" key="2">
    <source>
        <dbReference type="Proteomes" id="UP000789405"/>
    </source>
</evidence>
<dbReference type="AlphaFoldDB" id="A0A9N9EDC3"/>
<feature type="non-terminal residue" evidence="1">
    <location>
        <position position="1"/>
    </location>
</feature>
<sequence length="196" mass="22653">NIYELFGKELADAEDELNTTDFENFCKLLHNGVENALNGFIKWMETWAHLPLCICRLGGENSSSREQSITESSYIESLKLDLSNGRTTTFGLLEELNHPDFFEEFKAFANSDIMEPEKFPLVYEFLKFRIWNIVIHQQHGLDGGIQEISRSDLQNIRQNTKNSVSNKLLENHIETSKKEKAYELTREIKAVVFSDN</sequence>
<dbReference type="EMBL" id="CAJVPY010006786">
    <property type="protein sequence ID" value="CAG8669315.1"/>
    <property type="molecule type" value="Genomic_DNA"/>
</dbReference>
<evidence type="ECO:0000313" key="1">
    <source>
        <dbReference type="EMBL" id="CAG8669315.1"/>
    </source>
</evidence>
<accession>A0A9N9EDC3</accession>
<reference evidence="1" key="1">
    <citation type="submission" date="2021-06" db="EMBL/GenBank/DDBJ databases">
        <authorList>
            <person name="Kallberg Y."/>
            <person name="Tangrot J."/>
            <person name="Rosling A."/>
        </authorList>
    </citation>
    <scope>NUCLEOTIDE SEQUENCE</scope>
    <source>
        <strain evidence="1">MA453B</strain>
    </source>
</reference>
<dbReference type="Proteomes" id="UP000789405">
    <property type="component" value="Unassembled WGS sequence"/>
</dbReference>
<proteinExistence type="predicted"/>
<gene>
    <name evidence="1" type="ORF">DERYTH_LOCUS11147</name>
</gene>
<name>A0A9N9EDC3_9GLOM</name>
<organism evidence="1 2">
    <name type="scientific">Dentiscutata erythropus</name>
    <dbReference type="NCBI Taxonomy" id="1348616"/>
    <lineage>
        <taxon>Eukaryota</taxon>
        <taxon>Fungi</taxon>
        <taxon>Fungi incertae sedis</taxon>
        <taxon>Mucoromycota</taxon>
        <taxon>Glomeromycotina</taxon>
        <taxon>Glomeromycetes</taxon>
        <taxon>Diversisporales</taxon>
        <taxon>Gigasporaceae</taxon>
        <taxon>Dentiscutata</taxon>
    </lineage>
</organism>
<protein>
    <submittedName>
        <fullName evidence="1">17563_t:CDS:1</fullName>
    </submittedName>
</protein>
<keyword evidence="2" id="KW-1185">Reference proteome</keyword>